<dbReference type="SUPFAM" id="SSF55031">
    <property type="entry name" value="Bacterial exopeptidase dimerisation domain"/>
    <property type="match status" value="1"/>
</dbReference>
<protein>
    <submittedName>
        <fullName evidence="9">ArgE/DapE family deacylase</fullName>
    </submittedName>
</protein>
<evidence type="ECO:0000256" key="2">
    <source>
        <dbReference type="ARBA" id="ARBA00001947"/>
    </source>
</evidence>
<keyword evidence="5" id="KW-0378">Hydrolase</keyword>
<evidence type="ECO:0000256" key="1">
    <source>
        <dbReference type="ARBA" id="ARBA00001941"/>
    </source>
</evidence>
<dbReference type="Proteomes" id="UP000434582">
    <property type="component" value="Unassembled WGS sequence"/>
</dbReference>
<gene>
    <name evidence="9" type="ORF">GHC57_06330</name>
</gene>
<dbReference type="CDD" id="cd03895">
    <property type="entry name" value="M20_ArgE_DapE-like"/>
    <property type="match status" value="1"/>
</dbReference>
<comment type="cofactor">
    <cofactor evidence="2">
        <name>Zn(2+)</name>
        <dbReference type="ChEBI" id="CHEBI:29105"/>
    </cofactor>
</comment>
<evidence type="ECO:0000313" key="9">
    <source>
        <dbReference type="EMBL" id="MQX36131.1"/>
    </source>
</evidence>
<proteinExistence type="inferred from homology"/>
<dbReference type="InterPro" id="IPR050072">
    <property type="entry name" value="Peptidase_M20A"/>
</dbReference>
<evidence type="ECO:0000313" key="10">
    <source>
        <dbReference type="Proteomes" id="UP000434582"/>
    </source>
</evidence>
<dbReference type="InterPro" id="IPR036264">
    <property type="entry name" value="Bact_exopeptidase_dim_dom"/>
</dbReference>
<evidence type="ECO:0000256" key="7">
    <source>
        <dbReference type="ARBA" id="ARBA00023285"/>
    </source>
</evidence>
<dbReference type="NCBIfam" id="NF005306">
    <property type="entry name" value="PRK06837.1"/>
    <property type="match status" value="1"/>
</dbReference>
<dbReference type="AlphaFoldDB" id="A0A7X1ZCN8"/>
<dbReference type="SUPFAM" id="SSF53187">
    <property type="entry name" value="Zn-dependent exopeptidases"/>
    <property type="match status" value="1"/>
</dbReference>
<dbReference type="Gene3D" id="3.30.70.360">
    <property type="match status" value="1"/>
</dbReference>
<dbReference type="Gene3D" id="3.40.630.10">
    <property type="entry name" value="Zn peptidases"/>
    <property type="match status" value="1"/>
</dbReference>
<organism evidence="9 10">
    <name type="scientific">Roseospira navarrensis</name>
    <dbReference type="NCBI Taxonomy" id="140058"/>
    <lineage>
        <taxon>Bacteria</taxon>
        <taxon>Pseudomonadati</taxon>
        <taxon>Pseudomonadota</taxon>
        <taxon>Alphaproteobacteria</taxon>
        <taxon>Rhodospirillales</taxon>
        <taxon>Rhodospirillaceae</taxon>
        <taxon>Roseospira</taxon>
    </lineage>
</organism>
<evidence type="ECO:0000256" key="3">
    <source>
        <dbReference type="ARBA" id="ARBA00006247"/>
    </source>
</evidence>
<feature type="domain" description="Peptidase M20 dimerisation" evidence="8">
    <location>
        <begin position="208"/>
        <end position="321"/>
    </location>
</feature>
<dbReference type="GO" id="GO:0046872">
    <property type="term" value="F:metal ion binding"/>
    <property type="evidence" value="ECO:0007669"/>
    <property type="project" value="UniProtKB-KW"/>
</dbReference>
<dbReference type="InterPro" id="IPR033687">
    <property type="entry name" value="YodQ-like"/>
</dbReference>
<dbReference type="InterPro" id="IPR010182">
    <property type="entry name" value="ArgE/DapE"/>
</dbReference>
<dbReference type="Pfam" id="PF01546">
    <property type="entry name" value="Peptidase_M20"/>
    <property type="match status" value="1"/>
</dbReference>
<keyword evidence="7" id="KW-0170">Cobalt</keyword>
<dbReference type="NCBIfam" id="TIGR01910">
    <property type="entry name" value="DapE-ArgE"/>
    <property type="match status" value="1"/>
</dbReference>
<name>A0A7X1ZCN8_9PROT</name>
<comment type="similarity">
    <text evidence="3">Belongs to the peptidase M20A family.</text>
</comment>
<dbReference type="Pfam" id="PF07687">
    <property type="entry name" value="M20_dimer"/>
    <property type="match status" value="1"/>
</dbReference>
<sequence>MTPTRQHGPAIAEAVAAQRDAAVSLLCALVREDSQMGREQGAQDLMTGLFGGMGLDVDRFAVDLDAIRDRPGFSPPVLDSYAGRENVVGVHRPAAPAPGGRSLILNGHIDVVPPGSERLWTDPPFEPVVRDGRVFGRGSGDMKAGIVAYCMAFLALAELGLEPAAPVILQSVIEEECTGNGALACLARGYTADAAIIPEPFAQSLLVGQLGVMWARIRVAGKPAHVLDTSAGLNAIEAAYRLFDALHPLEAAWNAPDHRHPLYADHAHPVNFNLGRIAGGDWASSVAAEAVIDVRLGFYPGMPLDEVRAALEGTIAAALADDPRLRGITADVSYQGFQAEGCVMDPDHPMMTLLSDLHARVMGSPIDRLACTATTDARFFQLYGDIPATCYGPEATHIHGIDESVSIDSMMQVATVLALFMADWCGLSPRPRR</sequence>
<dbReference type="PANTHER" id="PTHR43808">
    <property type="entry name" value="ACETYLORNITHINE DEACETYLASE"/>
    <property type="match status" value="1"/>
</dbReference>
<dbReference type="RefSeq" id="WP_153342317.1">
    <property type="nucleotide sequence ID" value="NZ_WIVE01000013.1"/>
</dbReference>
<evidence type="ECO:0000256" key="4">
    <source>
        <dbReference type="ARBA" id="ARBA00022723"/>
    </source>
</evidence>
<accession>A0A7X1ZCN8</accession>
<dbReference type="OrthoDB" id="9809784at2"/>
<evidence type="ECO:0000256" key="6">
    <source>
        <dbReference type="ARBA" id="ARBA00022833"/>
    </source>
</evidence>
<evidence type="ECO:0000256" key="5">
    <source>
        <dbReference type="ARBA" id="ARBA00022801"/>
    </source>
</evidence>
<dbReference type="GO" id="GO:0016787">
    <property type="term" value="F:hydrolase activity"/>
    <property type="evidence" value="ECO:0007669"/>
    <property type="project" value="UniProtKB-KW"/>
</dbReference>
<dbReference type="PANTHER" id="PTHR43808:SF25">
    <property type="entry name" value="PEPTIDASE M20 DIMERISATION DOMAIN-CONTAINING PROTEIN"/>
    <property type="match status" value="1"/>
</dbReference>
<keyword evidence="10" id="KW-1185">Reference proteome</keyword>
<keyword evidence="4" id="KW-0479">Metal-binding</keyword>
<dbReference type="InterPro" id="IPR011650">
    <property type="entry name" value="Peptidase_M20_dimer"/>
</dbReference>
<keyword evidence="6" id="KW-0862">Zinc</keyword>
<evidence type="ECO:0000259" key="8">
    <source>
        <dbReference type="Pfam" id="PF07687"/>
    </source>
</evidence>
<dbReference type="InterPro" id="IPR002933">
    <property type="entry name" value="Peptidase_M20"/>
</dbReference>
<dbReference type="EMBL" id="WIVE01000013">
    <property type="protein sequence ID" value="MQX36131.1"/>
    <property type="molecule type" value="Genomic_DNA"/>
</dbReference>
<reference evidence="9 10" key="1">
    <citation type="submission" date="2019-10" db="EMBL/GenBank/DDBJ databases">
        <title>Draft whole-genome sequence of the purple nonsulfur photosynthetic bacterium Roseospira navarrensis DSM 15114.</title>
        <authorList>
            <person name="Kyndt J.A."/>
            <person name="Meyer T.E."/>
        </authorList>
    </citation>
    <scope>NUCLEOTIDE SEQUENCE [LARGE SCALE GENOMIC DNA]</scope>
    <source>
        <strain evidence="9 10">DSM 15114</strain>
    </source>
</reference>
<comment type="cofactor">
    <cofactor evidence="1">
        <name>Co(2+)</name>
        <dbReference type="ChEBI" id="CHEBI:48828"/>
    </cofactor>
</comment>
<comment type="caution">
    <text evidence="9">The sequence shown here is derived from an EMBL/GenBank/DDBJ whole genome shotgun (WGS) entry which is preliminary data.</text>
</comment>